<evidence type="ECO:0000313" key="1">
    <source>
        <dbReference type="EMBL" id="CAI9266776.1"/>
    </source>
</evidence>
<keyword evidence="2" id="KW-1185">Reference proteome</keyword>
<sequence>MFVFKALLDAKVNNNRLSSHSKVMKKFPIASLEMVSRKKDYLNENVDKVDFMVNSRDHPIEIDDDEVSEEKEFRSGEVRRRSINSNVGFNKYGVANEFGKYGCIETKLHVDCEGGHKEKCLDEGIPSFNLGIEDDIYTPPNVNAGVALVKILENDMISLRPKRSQTFPPVLRSPFFVRAIEIDSNLTKEENIKSNWLFSLCGNPTDDLFHSINGQRGERYMFENLYPGEFLFSGTIDCFVEVLNYDERARNLDTPSCFFFKTAVLDHAYMHSEACKYDEYQNYKENVFIVWNNLKTEEI</sequence>
<name>A0AA35YBV0_LACSI</name>
<protein>
    <submittedName>
        <fullName evidence="1">Uncharacterized protein</fullName>
    </submittedName>
</protein>
<organism evidence="1 2">
    <name type="scientific">Lactuca saligna</name>
    <name type="common">Willowleaf lettuce</name>
    <dbReference type="NCBI Taxonomy" id="75948"/>
    <lineage>
        <taxon>Eukaryota</taxon>
        <taxon>Viridiplantae</taxon>
        <taxon>Streptophyta</taxon>
        <taxon>Embryophyta</taxon>
        <taxon>Tracheophyta</taxon>
        <taxon>Spermatophyta</taxon>
        <taxon>Magnoliopsida</taxon>
        <taxon>eudicotyledons</taxon>
        <taxon>Gunneridae</taxon>
        <taxon>Pentapetalae</taxon>
        <taxon>asterids</taxon>
        <taxon>campanulids</taxon>
        <taxon>Asterales</taxon>
        <taxon>Asteraceae</taxon>
        <taxon>Cichorioideae</taxon>
        <taxon>Cichorieae</taxon>
        <taxon>Lactucinae</taxon>
        <taxon>Lactuca</taxon>
    </lineage>
</organism>
<dbReference type="AlphaFoldDB" id="A0AA35YBV0"/>
<evidence type="ECO:0000313" key="2">
    <source>
        <dbReference type="Proteomes" id="UP001177003"/>
    </source>
</evidence>
<gene>
    <name evidence="1" type="ORF">LSALG_LOCUS7302</name>
</gene>
<accession>A0AA35YBV0</accession>
<proteinExistence type="predicted"/>
<reference evidence="1" key="1">
    <citation type="submission" date="2023-04" db="EMBL/GenBank/DDBJ databases">
        <authorList>
            <person name="Vijverberg K."/>
            <person name="Xiong W."/>
            <person name="Schranz E."/>
        </authorList>
    </citation>
    <scope>NUCLEOTIDE SEQUENCE</scope>
</reference>
<dbReference type="Proteomes" id="UP001177003">
    <property type="component" value="Chromosome 1"/>
</dbReference>
<dbReference type="EMBL" id="OX465077">
    <property type="protein sequence ID" value="CAI9266776.1"/>
    <property type="molecule type" value="Genomic_DNA"/>
</dbReference>